<name>A0ABS9Z358_9MYCO</name>
<keyword evidence="2" id="KW-1003">Cell membrane</keyword>
<dbReference type="NCBIfam" id="TIGR03925">
    <property type="entry name" value="T7SS_EccC_b"/>
    <property type="match status" value="1"/>
</dbReference>
<keyword evidence="8 11" id="KW-0472">Membrane</keyword>
<organism evidence="13 14">
    <name type="scientific">Candidatus Mycolicibacterium alkanivorans</name>
    <dbReference type="NCBI Taxonomy" id="2954114"/>
    <lineage>
        <taxon>Bacteria</taxon>
        <taxon>Bacillati</taxon>
        <taxon>Actinomycetota</taxon>
        <taxon>Actinomycetes</taxon>
        <taxon>Mycobacteriales</taxon>
        <taxon>Mycobacteriaceae</taxon>
        <taxon>Mycolicibacterium</taxon>
    </lineage>
</organism>
<dbReference type="EMBL" id="JAIVFL010000001">
    <property type="protein sequence ID" value="MCI4676944.1"/>
    <property type="molecule type" value="Genomic_DNA"/>
</dbReference>
<keyword evidence="5 9" id="KW-0547">Nucleotide-binding</keyword>
<feature type="domain" description="FtsK" evidence="12">
    <location>
        <begin position="408"/>
        <end position="608"/>
    </location>
</feature>
<keyword evidence="14" id="KW-1185">Reference proteome</keyword>
<feature type="region of interest" description="Disordered" evidence="10">
    <location>
        <begin position="1"/>
        <end position="38"/>
    </location>
</feature>
<keyword evidence="3 11" id="KW-0812">Transmembrane</keyword>
<evidence type="ECO:0000256" key="1">
    <source>
        <dbReference type="ARBA" id="ARBA00004651"/>
    </source>
</evidence>
<dbReference type="Proteomes" id="UP001139068">
    <property type="component" value="Unassembled WGS sequence"/>
</dbReference>
<feature type="domain" description="FtsK" evidence="12">
    <location>
        <begin position="983"/>
        <end position="1167"/>
    </location>
</feature>
<evidence type="ECO:0000256" key="9">
    <source>
        <dbReference type="PROSITE-ProRule" id="PRU00289"/>
    </source>
</evidence>
<dbReference type="InterPro" id="IPR041664">
    <property type="entry name" value="AAA_16"/>
</dbReference>
<dbReference type="InterPro" id="IPR027417">
    <property type="entry name" value="P-loop_NTPase"/>
</dbReference>
<dbReference type="InterPro" id="IPR003593">
    <property type="entry name" value="AAA+_ATPase"/>
</dbReference>
<sequence length="1199" mass="128322">MVTTSVDFARGERLPPPPFPTDDVAVDAPPVPPQGGGGSSRLVPLVALVAIAGTGALLWFSRSGSGLSPMMLTLPAVTMISTFGMLLQGRSRRDTGRLDEQRRRYLDHLDSLSRDLLDAAERQRLSMTWVHPAPTALWTLAGGPRMWERSVADSDFGHVRVGLATQRLCRAITVPPVAPVADLDPVTADALRRFVHSHATLDDVPTALALCALPAVSVTGPLLEVRALVRSMLCQLAVLHDPGSILIAAVVGPGRREDWDWLKWLPHNRHPSRGAPMVYDDGSALGDVTAEVSRRHVVLVIDGAPPEPPAGPAPVTTVVVGEAFGDSGLRLHLEDGQLVCEGERFARADSMSLPEARVCARRLARYRASQPASDDIARWCAQAGLDDAWTRRSPRDRLRVPLGFAADGATVDLDIKEAADGGHGPHGLCVGATGSGKSELLRTIVLGMVARHSPEDLNLVLIDFKGGATFLGLAGLHHIAAIITNLSDEAQLVARAGAALAGEIHRRQQLLRRAGNVVNLGAYRLLRGGDHNLPALPSLFVVVDEFAELLHHHPDFAEVFAMIGRVGRSLGVHLLLASQRLDEGRLRGLESHLSYRICLKTSTAAESRAVLGVPDAAELPTTPGAAYLCGADGRLLRFRAAYLGAPAPAAAADRPEERPAVRLFTSLPATIAVPRGGHQSVADTLVDRFTGRGPRAHQVWLPPLPRSPRLSELPDTDHGELRARIGLVDRPFDQKRVPLVVETGGAGGNVAVVGSPQSGKSQTVRTLITALAFGHDARRIQFYCLDFGGGTLDDVRALPHVGSVATRAERELVRRIVGHVDAVMRSREAGVTDGYGDVFLVVDGWAVLREEFADLDPTITGLASQGLSFGIHVILTAGRWADLRPSLKDQIGTRIELRLGDPIDSEMDRKQAALVPVGAPGRGVTRDGHHFTIATSSASDVACRGSWRAPAVRLLPDMVDHASVRDQADGDPGVVLGIGEPDLMPLAVDFGRQPHLLVVGDPGCGKTATLRTLCREIVRRTTPQSGQLFVVDYRRTLLGIVDPGHLHGYAFSPAAVTEHLSALHDALRNRLPTPDVTVEQFRARSWWSGPEVYIVVDDYDLLASGSGDALAALLDVLPHATDIGLHLIVARRCAGLARAMYDPVLAHLRDIGCMTLVMSGSAEEGAVIGTHRATPQPPGRGLLVTRDAARRIQVGWCPP</sequence>
<dbReference type="PANTHER" id="PTHR22683:SF1">
    <property type="entry name" value="TYPE VII SECRETION SYSTEM PROTEIN ESSC"/>
    <property type="match status" value="1"/>
</dbReference>
<comment type="subcellular location">
    <subcellularLocation>
        <location evidence="1">Cell membrane</location>
        <topology evidence="1">Multi-pass membrane protein</topology>
    </subcellularLocation>
</comment>
<keyword evidence="4" id="KW-0677">Repeat</keyword>
<dbReference type="SUPFAM" id="SSF52540">
    <property type="entry name" value="P-loop containing nucleoside triphosphate hydrolases"/>
    <property type="match status" value="3"/>
</dbReference>
<evidence type="ECO:0000256" key="6">
    <source>
        <dbReference type="ARBA" id="ARBA00022840"/>
    </source>
</evidence>
<protein>
    <submittedName>
        <fullName evidence="13">Type VII secretion protein EccCa</fullName>
    </submittedName>
</protein>
<evidence type="ECO:0000313" key="14">
    <source>
        <dbReference type="Proteomes" id="UP001139068"/>
    </source>
</evidence>
<dbReference type="Pfam" id="PF13191">
    <property type="entry name" value="AAA_16"/>
    <property type="match status" value="1"/>
</dbReference>
<dbReference type="Gene3D" id="3.40.50.300">
    <property type="entry name" value="P-loop containing nucleotide triphosphate hydrolases"/>
    <property type="match status" value="3"/>
</dbReference>
<dbReference type="InterPro" id="IPR023837">
    <property type="entry name" value="EccCb-like_Actinobacteria"/>
</dbReference>
<keyword evidence="7 11" id="KW-1133">Transmembrane helix</keyword>
<evidence type="ECO:0000256" key="8">
    <source>
        <dbReference type="ARBA" id="ARBA00023136"/>
    </source>
</evidence>
<evidence type="ECO:0000256" key="10">
    <source>
        <dbReference type="SAM" id="MobiDB-lite"/>
    </source>
</evidence>
<evidence type="ECO:0000256" key="5">
    <source>
        <dbReference type="ARBA" id="ARBA00022741"/>
    </source>
</evidence>
<evidence type="ECO:0000256" key="2">
    <source>
        <dbReference type="ARBA" id="ARBA00022475"/>
    </source>
</evidence>
<feature type="binding site" evidence="9">
    <location>
        <begin position="431"/>
        <end position="438"/>
    </location>
    <ligand>
        <name>ATP</name>
        <dbReference type="ChEBI" id="CHEBI:30616"/>
    </ligand>
</feature>
<evidence type="ECO:0000259" key="12">
    <source>
        <dbReference type="PROSITE" id="PS50901"/>
    </source>
</evidence>
<accession>A0ABS9Z358</accession>
<gene>
    <name evidence="13" type="primary">eccCa</name>
    <name evidence="13" type="ORF">K9U37_19440</name>
</gene>
<dbReference type="PROSITE" id="PS50901">
    <property type="entry name" value="FTSK"/>
    <property type="match status" value="3"/>
</dbReference>
<dbReference type="Pfam" id="PF01580">
    <property type="entry name" value="FtsK_SpoIIIE"/>
    <property type="match status" value="2"/>
</dbReference>
<feature type="transmembrane region" description="Helical" evidence="11">
    <location>
        <begin position="67"/>
        <end position="87"/>
    </location>
</feature>
<evidence type="ECO:0000313" key="13">
    <source>
        <dbReference type="EMBL" id="MCI4676944.1"/>
    </source>
</evidence>
<evidence type="ECO:0000256" key="4">
    <source>
        <dbReference type="ARBA" id="ARBA00022737"/>
    </source>
</evidence>
<evidence type="ECO:0000256" key="3">
    <source>
        <dbReference type="ARBA" id="ARBA00022692"/>
    </source>
</evidence>
<reference evidence="13" key="1">
    <citation type="journal article" date="2022" name="ISME J.">
        <title>Identification of active gaseous-alkane degraders at natural gas seeps.</title>
        <authorList>
            <person name="Farhan Ul Haque M."/>
            <person name="Hernandez M."/>
            <person name="Crombie A.T."/>
            <person name="Murrell J.C."/>
        </authorList>
    </citation>
    <scope>NUCLEOTIDE SEQUENCE</scope>
    <source>
        <strain evidence="13">ANDR5</strain>
    </source>
</reference>
<dbReference type="RefSeq" id="WP_243073076.1">
    <property type="nucleotide sequence ID" value="NZ_JAIVFL010000001.1"/>
</dbReference>
<dbReference type="InterPro" id="IPR050206">
    <property type="entry name" value="FtsK/SpoIIIE/SftA"/>
</dbReference>
<evidence type="ECO:0000256" key="7">
    <source>
        <dbReference type="ARBA" id="ARBA00022989"/>
    </source>
</evidence>
<feature type="domain" description="FtsK" evidence="12">
    <location>
        <begin position="736"/>
        <end position="906"/>
    </location>
</feature>
<proteinExistence type="predicted"/>
<comment type="caution">
    <text evidence="13">The sequence shown here is derived from an EMBL/GenBank/DDBJ whole genome shotgun (WGS) entry which is preliminary data.</text>
</comment>
<feature type="binding site" evidence="9">
    <location>
        <begin position="754"/>
        <end position="761"/>
    </location>
    <ligand>
        <name>ATP</name>
        <dbReference type="ChEBI" id="CHEBI:30616"/>
    </ligand>
</feature>
<keyword evidence="6 9" id="KW-0067">ATP-binding</keyword>
<dbReference type="NCBIfam" id="TIGR03924">
    <property type="entry name" value="T7SS_EccC_a"/>
    <property type="match status" value="1"/>
</dbReference>
<feature type="transmembrane region" description="Helical" evidence="11">
    <location>
        <begin position="42"/>
        <end position="60"/>
    </location>
</feature>
<dbReference type="InterPro" id="IPR023836">
    <property type="entry name" value="EccCa-like_Actinobacteria"/>
</dbReference>
<dbReference type="PANTHER" id="PTHR22683">
    <property type="entry name" value="SPORULATION PROTEIN RELATED"/>
    <property type="match status" value="1"/>
</dbReference>
<dbReference type="InterPro" id="IPR002543">
    <property type="entry name" value="FtsK_dom"/>
</dbReference>
<feature type="binding site" evidence="9">
    <location>
        <begin position="1000"/>
        <end position="1007"/>
    </location>
    <ligand>
        <name>ATP</name>
        <dbReference type="ChEBI" id="CHEBI:30616"/>
    </ligand>
</feature>
<evidence type="ECO:0000256" key="11">
    <source>
        <dbReference type="SAM" id="Phobius"/>
    </source>
</evidence>
<dbReference type="SMART" id="SM00382">
    <property type="entry name" value="AAA"/>
    <property type="match status" value="3"/>
</dbReference>